<reference evidence="1 2" key="1">
    <citation type="submission" date="2013-01" db="EMBL/GenBank/DDBJ databases">
        <authorList>
            <person name="Harkins D.M."/>
            <person name="Durkin A.S."/>
            <person name="Brinkac L.M."/>
            <person name="Haft D.H."/>
            <person name="Selengut J.D."/>
            <person name="Sanka R."/>
            <person name="DePew J."/>
            <person name="Purushe J."/>
            <person name="Matthias M.A."/>
            <person name="Vinetz J.M."/>
            <person name="Sutton G.G."/>
            <person name="Nierman W.C."/>
            <person name="Fouts D.E."/>
        </authorList>
    </citation>
    <scope>NUCLEOTIDE SEQUENCE [LARGE SCALE GENOMIC DNA]</scope>
    <source>
        <strain evidence="1 2">ZUN179</strain>
    </source>
</reference>
<proteinExistence type="predicted"/>
<evidence type="ECO:0008006" key="3">
    <source>
        <dbReference type="Google" id="ProtNLM"/>
    </source>
</evidence>
<dbReference type="AlphaFoldDB" id="M6UWY4"/>
<dbReference type="RefSeq" id="WP_004485438.1">
    <property type="nucleotide sequence ID" value="NZ_AHOQ02000007.1"/>
</dbReference>
<dbReference type="EMBL" id="AHOQ02000007">
    <property type="protein sequence ID" value="EMO47266.1"/>
    <property type="molecule type" value="Genomic_DNA"/>
</dbReference>
<sequence>MTKEYQNPKAFISCSLRNEDKPVVDWLTNLTRIFGFVPFGTVGKFTATPKPIYEEMKLGIKDADCLILFATPRYIQDDIHLKKRTGKGISEMLHVEVGMAVASDKPVLVFVQKGTSIGSFISNLVQYIEIDPYNQQDIINKWPLIANYFRSALSIIAANWEKNKNKENIKTLQTILTIIGGAVILNSLLSDDKE</sequence>
<evidence type="ECO:0000313" key="1">
    <source>
        <dbReference type="EMBL" id="EMO47266.1"/>
    </source>
</evidence>
<comment type="caution">
    <text evidence="1">The sequence shown here is derived from an EMBL/GenBank/DDBJ whole genome shotgun (WGS) entry which is preliminary data.</text>
</comment>
<protein>
    <recommendedName>
        <fullName evidence="3">TIR domain-containing protein</fullName>
    </recommendedName>
</protein>
<evidence type="ECO:0000313" key="2">
    <source>
        <dbReference type="Proteomes" id="UP000012160"/>
    </source>
</evidence>
<dbReference type="Gene3D" id="3.40.50.450">
    <property type="match status" value="1"/>
</dbReference>
<dbReference type="Proteomes" id="UP000012160">
    <property type="component" value="Unassembled WGS sequence"/>
</dbReference>
<name>M6UWY4_9LEPT</name>
<organism evidence="1 2">
    <name type="scientific">Leptospira santarosai str. ZUN179</name>
    <dbReference type="NCBI Taxonomy" id="1049985"/>
    <lineage>
        <taxon>Bacteria</taxon>
        <taxon>Pseudomonadati</taxon>
        <taxon>Spirochaetota</taxon>
        <taxon>Spirochaetia</taxon>
        <taxon>Leptospirales</taxon>
        <taxon>Leptospiraceae</taxon>
        <taxon>Leptospira</taxon>
    </lineage>
</organism>
<gene>
    <name evidence="1" type="ORF">LEP1GSC187_0004</name>
</gene>
<accession>M6UWY4</accession>